<proteinExistence type="predicted"/>
<accession>A0A5N5GBX7</accession>
<reference evidence="3" key="2">
    <citation type="submission" date="2019-10" db="EMBL/GenBank/DDBJ databases">
        <title>A de novo genome assembly of a pear dwarfing rootstock.</title>
        <authorList>
            <person name="Wang F."/>
            <person name="Wang J."/>
            <person name="Li S."/>
            <person name="Zhang Y."/>
            <person name="Fang M."/>
            <person name="Ma L."/>
            <person name="Zhao Y."/>
            <person name="Jiang S."/>
        </authorList>
    </citation>
    <scope>NUCLEOTIDE SEQUENCE [LARGE SCALE GENOMIC DNA]</scope>
</reference>
<evidence type="ECO:0000313" key="2">
    <source>
        <dbReference type="EMBL" id="KAB2612663.1"/>
    </source>
</evidence>
<feature type="compositionally biased region" description="Low complexity" evidence="1">
    <location>
        <begin position="67"/>
        <end position="79"/>
    </location>
</feature>
<reference evidence="2 3" key="1">
    <citation type="submission" date="2019-09" db="EMBL/GenBank/DDBJ databases">
        <authorList>
            <person name="Ou C."/>
        </authorList>
    </citation>
    <scope>NUCLEOTIDE SEQUENCE [LARGE SCALE GENOMIC DNA]</scope>
    <source>
        <strain evidence="2">S2</strain>
        <tissue evidence="2">Leaf</tissue>
    </source>
</reference>
<reference evidence="2 3" key="3">
    <citation type="submission" date="2019-11" db="EMBL/GenBank/DDBJ databases">
        <title>A de novo genome assembly of a pear dwarfing rootstock.</title>
        <authorList>
            <person name="Wang F."/>
            <person name="Wang J."/>
            <person name="Li S."/>
            <person name="Zhang Y."/>
            <person name="Fang M."/>
            <person name="Ma L."/>
            <person name="Zhao Y."/>
            <person name="Jiang S."/>
        </authorList>
    </citation>
    <scope>NUCLEOTIDE SEQUENCE [LARGE SCALE GENOMIC DNA]</scope>
    <source>
        <strain evidence="2">S2</strain>
        <tissue evidence="2">Leaf</tissue>
    </source>
</reference>
<dbReference type="EMBL" id="SMOL01000458">
    <property type="protein sequence ID" value="KAB2612663.1"/>
    <property type="molecule type" value="Genomic_DNA"/>
</dbReference>
<evidence type="ECO:0000256" key="1">
    <source>
        <dbReference type="SAM" id="MobiDB-lite"/>
    </source>
</evidence>
<dbReference type="OrthoDB" id="618098at2759"/>
<name>A0A5N5GBX7_9ROSA</name>
<feature type="compositionally biased region" description="Acidic residues" evidence="1">
    <location>
        <begin position="54"/>
        <end position="64"/>
    </location>
</feature>
<keyword evidence="3" id="KW-1185">Reference proteome</keyword>
<sequence>MHVVIWLWFVNKEADGWLGKSYPMYDRLNAIFGKDRATGVGPTTLTEMMNEPEQINEDEDEAEVETSSPSIARRSSNSSTKKRKRSATNDNDHAMTFKEMLSETVDKLGEVLQATFGKGVDPKPKIASELSKMDFSIEDQIKALNILFEKPQNERTFLSLDGAMKKILRTHVTWTKYHN</sequence>
<protein>
    <submittedName>
        <fullName evidence="2">Uncharacterized protein</fullName>
    </submittedName>
</protein>
<organism evidence="2 3">
    <name type="scientific">Pyrus ussuriensis x Pyrus communis</name>
    <dbReference type="NCBI Taxonomy" id="2448454"/>
    <lineage>
        <taxon>Eukaryota</taxon>
        <taxon>Viridiplantae</taxon>
        <taxon>Streptophyta</taxon>
        <taxon>Embryophyta</taxon>
        <taxon>Tracheophyta</taxon>
        <taxon>Spermatophyta</taxon>
        <taxon>Magnoliopsida</taxon>
        <taxon>eudicotyledons</taxon>
        <taxon>Gunneridae</taxon>
        <taxon>Pentapetalae</taxon>
        <taxon>rosids</taxon>
        <taxon>fabids</taxon>
        <taxon>Rosales</taxon>
        <taxon>Rosaceae</taxon>
        <taxon>Amygdaloideae</taxon>
        <taxon>Maleae</taxon>
        <taxon>Pyrus</taxon>
    </lineage>
</organism>
<dbReference type="PANTHER" id="PTHR46250">
    <property type="entry name" value="MYB/SANT-LIKE DNA-BINDING DOMAIN PROTEIN-RELATED"/>
    <property type="match status" value="1"/>
</dbReference>
<gene>
    <name evidence="2" type="ORF">D8674_034979</name>
</gene>
<feature type="region of interest" description="Disordered" evidence="1">
    <location>
        <begin position="42"/>
        <end position="94"/>
    </location>
</feature>
<dbReference type="AlphaFoldDB" id="A0A5N5GBX7"/>
<evidence type="ECO:0000313" key="3">
    <source>
        <dbReference type="Proteomes" id="UP000327157"/>
    </source>
</evidence>
<comment type="caution">
    <text evidence="2">The sequence shown here is derived from an EMBL/GenBank/DDBJ whole genome shotgun (WGS) entry which is preliminary data.</text>
</comment>
<dbReference type="Proteomes" id="UP000327157">
    <property type="component" value="Chromosome 9"/>
</dbReference>